<dbReference type="EMBL" id="CM045769">
    <property type="protein sequence ID" value="KAI7993984.1"/>
    <property type="molecule type" value="Genomic_DNA"/>
</dbReference>
<reference evidence="1 2" key="1">
    <citation type="journal article" date="2022" name="Plant J.">
        <title>Chromosome-level genome of Camellia lanceoleosa provides a valuable resource for understanding genome evolution and self-incompatibility.</title>
        <authorList>
            <person name="Gong W."/>
            <person name="Xiao S."/>
            <person name="Wang L."/>
            <person name="Liao Z."/>
            <person name="Chang Y."/>
            <person name="Mo W."/>
            <person name="Hu G."/>
            <person name="Li W."/>
            <person name="Zhao G."/>
            <person name="Zhu H."/>
            <person name="Hu X."/>
            <person name="Ji K."/>
            <person name="Xiang X."/>
            <person name="Song Q."/>
            <person name="Yuan D."/>
            <person name="Jin S."/>
            <person name="Zhang L."/>
        </authorList>
    </citation>
    <scope>NUCLEOTIDE SEQUENCE [LARGE SCALE GENOMIC DNA]</scope>
    <source>
        <strain evidence="1">SQ_2022a</strain>
    </source>
</reference>
<sequence>MAEILALLTMFSLASLLTEAFVLVPALYVFEDSIIDGGNTQPTPRYGIDLNTTIPIRWSNGKTVAISLIGQFNLTVANDITKAFNHQELVQHLTSSVFLVSFGINDYSFNYLSFGVVSKMAPQEFAKILLNEMSTGLKTLYRLGARKFVVKNIWPLGCLPHFVNQLDPRAVSCNETINQLVVPYSNSLPILLNDLQSYLIGAAFSQSNEFQFVADLMENPRKYGITNTTGYCYNYNKPNTICKDRDQYLNFDTFHPTQAANYVFSLNCFDGTLCSPLNIRTLIGA</sequence>
<keyword evidence="2" id="KW-1185">Reference proteome</keyword>
<name>A0ACC0FZ65_9ERIC</name>
<organism evidence="1 2">
    <name type="scientific">Camellia lanceoleosa</name>
    <dbReference type="NCBI Taxonomy" id="1840588"/>
    <lineage>
        <taxon>Eukaryota</taxon>
        <taxon>Viridiplantae</taxon>
        <taxon>Streptophyta</taxon>
        <taxon>Embryophyta</taxon>
        <taxon>Tracheophyta</taxon>
        <taxon>Spermatophyta</taxon>
        <taxon>Magnoliopsida</taxon>
        <taxon>eudicotyledons</taxon>
        <taxon>Gunneridae</taxon>
        <taxon>Pentapetalae</taxon>
        <taxon>asterids</taxon>
        <taxon>Ericales</taxon>
        <taxon>Theaceae</taxon>
        <taxon>Camellia</taxon>
    </lineage>
</organism>
<proteinExistence type="predicted"/>
<evidence type="ECO:0000313" key="1">
    <source>
        <dbReference type="EMBL" id="KAI7993984.1"/>
    </source>
</evidence>
<evidence type="ECO:0000313" key="2">
    <source>
        <dbReference type="Proteomes" id="UP001060215"/>
    </source>
</evidence>
<gene>
    <name evidence="1" type="ORF">LOK49_LG11G00828</name>
</gene>
<accession>A0ACC0FZ65</accession>
<protein>
    <submittedName>
        <fullName evidence="1">GDSL esterase/lipase</fullName>
    </submittedName>
</protein>
<comment type="caution">
    <text evidence="1">The sequence shown here is derived from an EMBL/GenBank/DDBJ whole genome shotgun (WGS) entry which is preliminary data.</text>
</comment>
<dbReference type="Proteomes" id="UP001060215">
    <property type="component" value="Chromosome 12"/>
</dbReference>